<dbReference type="GeneID" id="93619454"/>
<dbReference type="EMBL" id="CH476741">
    <property type="protein sequence ID" value="EIE87778.1"/>
    <property type="molecule type" value="Genomic_DNA"/>
</dbReference>
<dbReference type="InParanoid" id="I1CH48"/>
<name>I1CH48_RHIO9</name>
<sequence>MFEALIMSNSLESVWERIIGLCNQMARDIHELLERAKVELKVFDKKLCCQCIKAKNENRMDNFNY</sequence>
<dbReference type="VEuPathDB" id="FungiDB:RO3G_12489"/>
<dbReference type="Proteomes" id="UP000009138">
    <property type="component" value="Unassembled WGS sequence"/>
</dbReference>
<proteinExistence type="predicted"/>
<evidence type="ECO:0000313" key="1">
    <source>
        <dbReference type="EMBL" id="EIE87778.1"/>
    </source>
</evidence>
<gene>
    <name evidence="1" type="ORF">RO3G_12489</name>
</gene>
<reference evidence="1 2" key="1">
    <citation type="journal article" date="2009" name="PLoS Genet.">
        <title>Genomic analysis of the basal lineage fungus Rhizopus oryzae reveals a whole-genome duplication.</title>
        <authorList>
            <person name="Ma L.-J."/>
            <person name="Ibrahim A.S."/>
            <person name="Skory C."/>
            <person name="Grabherr M.G."/>
            <person name="Burger G."/>
            <person name="Butler M."/>
            <person name="Elias M."/>
            <person name="Idnurm A."/>
            <person name="Lang B.F."/>
            <person name="Sone T."/>
            <person name="Abe A."/>
            <person name="Calvo S.E."/>
            <person name="Corrochano L.M."/>
            <person name="Engels R."/>
            <person name="Fu J."/>
            <person name="Hansberg W."/>
            <person name="Kim J.-M."/>
            <person name="Kodira C.D."/>
            <person name="Koehrsen M.J."/>
            <person name="Liu B."/>
            <person name="Miranda-Saavedra D."/>
            <person name="O'Leary S."/>
            <person name="Ortiz-Castellanos L."/>
            <person name="Poulter R."/>
            <person name="Rodriguez-Romero J."/>
            <person name="Ruiz-Herrera J."/>
            <person name="Shen Y.-Q."/>
            <person name="Zeng Q."/>
            <person name="Galagan J."/>
            <person name="Birren B.W."/>
            <person name="Cuomo C.A."/>
            <person name="Wickes B.L."/>
        </authorList>
    </citation>
    <scope>NUCLEOTIDE SEQUENCE [LARGE SCALE GENOMIC DNA]</scope>
    <source>
        <strain evidence="2">RA 99-880 / ATCC MYA-4621 / FGSC 9543 / NRRL 43880</strain>
    </source>
</reference>
<dbReference type="RefSeq" id="XP_067523174.1">
    <property type="nucleotide sequence ID" value="XM_067667073.1"/>
</dbReference>
<dbReference type="AlphaFoldDB" id="I1CH48"/>
<evidence type="ECO:0000313" key="2">
    <source>
        <dbReference type="Proteomes" id="UP000009138"/>
    </source>
</evidence>
<keyword evidence="2" id="KW-1185">Reference proteome</keyword>
<accession>I1CH48</accession>
<organism evidence="1 2">
    <name type="scientific">Rhizopus delemar (strain RA 99-880 / ATCC MYA-4621 / FGSC 9543 / NRRL 43880)</name>
    <name type="common">Mucormycosis agent</name>
    <name type="synonym">Rhizopus arrhizus var. delemar</name>
    <dbReference type="NCBI Taxonomy" id="246409"/>
    <lineage>
        <taxon>Eukaryota</taxon>
        <taxon>Fungi</taxon>
        <taxon>Fungi incertae sedis</taxon>
        <taxon>Mucoromycota</taxon>
        <taxon>Mucoromycotina</taxon>
        <taxon>Mucoromycetes</taxon>
        <taxon>Mucorales</taxon>
        <taxon>Mucorineae</taxon>
        <taxon>Rhizopodaceae</taxon>
        <taxon>Rhizopus</taxon>
    </lineage>
</organism>
<protein>
    <submittedName>
        <fullName evidence="1">Uncharacterized protein</fullName>
    </submittedName>
</protein>